<dbReference type="PANTHER" id="PTHR37816:SF2">
    <property type="entry name" value="DNA TOPOLOGY MODULATION PROTEIN FLAR-RELATED PROTEIN"/>
    <property type="match status" value="1"/>
</dbReference>
<gene>
    <name evidence="1" type="ORF">M23134_00613</name>
</gene>
<dbReference type="InterPro" id="IPR027417">
    <property type="entry name" value="P-loop_NTPase"/>
</dbReference>
<dbReference type="PANTHER" id="PTHR37816">
    <property type="entry name" value="YALI0E33011P"/>
    <property type="match status" value="1"/>
</dbReference>
<evidence type="ECO:0008006" key="3">
    <source>
        <dbReference type="Google" id="ProtNLM"/>
    </source>
</evidence>
<comment type="caution">
    <text evidence="1">The sequence shown here is derived from an EMBL/GenBank/DDBJ whole genome shotgun (WGS) entry which is preliminary data.</text>
</comment>
<reference evidence="1 2" key="1">
    <citation type="submission" date="2007-01" db="EMBL/GenBank/DDBJ databases">
        <authorList>
            <person name="Haygood M."/>
            <person name="Podell S."/>
            <person name="Anderson C."/>
            <person name="Hopkinson B."/>
            <person name="Roe K."/>
            <person name="Barbeau K."/>
            <person name="Gaasterland T."/>
            <person name="Ferriera S."/>
            <person name="Johnson J."/>
            <person name="Kravitz S."/>
            <person name="Beeson K."/>
            <person name="Sutton G."/>
            <person name="Rogers Y.-H."/>
            <person name="Friedman R."/>
            <person name="Frazier M."/>
            <person name="Venter J.C."/>
        </authorList>
    </citation>
    <scope>NUCLEOTIDE SEQUENCE [LARGE SCALE GENOMIC DNA]</scope>
    <source>
        <strain evidence="1 2">ATCC 23134</strain>
    </source>
</reference>
<accession>A1ZY95</accession>
<organism evidence="1 2">
    <name type="scientific">Microscilla marina ATCC 23134</name>
    <dbReference type="NCBI Taxonomy" id="313606"/>
    <lineage>
        <taxon>Bacteria</taxon>
        <taxon>Pseudomonadati</taxon>
        <taxon>Bacteroidota</taxon>
        <taxon>Cytophagia</taxon>
        <taxon>Cytophagales</taxon>
        <taxon>Microscillaceae</taxon>
        <taxon>Microscilla</taxon>
    </lineage>
</organism>
<dbReference type="Gene3D" id="3.40.50.300">
    <property type="entry name" value="P-loop containing nucleotide triphosphate hydrolases"/>
    <property type="match status" value="1"/>
</dbReference>
<dbReference type="Proteomes" id="UP000004095">
    <property type="component" value="Unassembled WGS sequence"/>
</dbReference>
<dbReference type="Pfam" id="PF13238">
    <property type="entry name" value="AAA_18"/>
    <property type="match status" value="1"/>
</dbReference>
<protein>
    <recommendedName>
        <fullName evidence="3">Adenylate kinase</fullName>
    </recommendedName>
</protein>
<dbReference type="InterPro" id="IPR052922">
    <property type="entry name" value="Cytidylate_Kinase-2"/>
</dbReference>
<dbReference type="AlphaFoldDB" id="A1ZY95"/>
<dbReference type="SUPFAM" id="SSF52540">
    <property type="entry name" value="P-loop containing nucleoside triphosphate hydrolases"/>
    <property type="match status" value="1"/>
</dbReference>
<dbReference type="RefSeq" id="WP_002704389.1">
    <property type="nucleotide sequence ID" value="NZ_AAWS01000064.1"/>
</dbReference>
<dbReference type="EMBL" id="AAWS01000064">
    <property type="protein sequence ID" value="EAY24661.1"/>
    <property type="molecule type" value="Genomic_DNA"/>
</dbReference>
<dbReference type="NCBIfam" id="NF004861">
    <property type="entry name" value="PRK06217.1"/>
    <property type="match status" value="1"/>
</dbReference>
<dbReference type="eggNOG" id="COG1102">
    <property type="taxonomic scope" value="Bacteria"/>
</dbReference>
<keyword evidence="2" id="KW-1185">Reference proteome</keyword>
<dbReference type="PRINTS" id="PR01100">
    <property type="entry name" value="SHIKIMTKNASE"/>
</dbReference>
<proteinExistence type="predicted"/>
<sequence length="177" mass="20305">MKILIIGASGAGTTTLGQTLAQHTSYTHLDVDNYYWKPTKPSFQEKMPLAKRNQKLTADFNCLPKVIVSGSLISWGNEWLQAFDLVVFLYLPQKTRMERLRQREIQRHGEALHTHALIRQTSQAFLEWAAQYDDPNFTGRSLAVHQQWLQKLACPVLRLKGAIELEQKVIKVMALME</sequence>
<evidence type="ECO:0000313" key="1">
    <source>
        <dbReference type="EMBL" id="EAY24661.1"/>
    </source>
</evidence>
<dbReference type="OrthoDB" id="9813917at2"/>
<evidence type="ECO:0000313" key="2">
    <source>
        <dbReference type="Proteomes" id="UP000004095"/>
    </source>
</evidence>
<name>A1ZY95_MICM2</name>